<dbReference type="InterPro" id="IPR002013">
    <property type="entry name" value="SAC_dom"/>
</dbReference>
<dbReference type="SUPFAM" id="SSF51045">
    <property type="entry name" value="WW domain"/>
    <property type="match status" value="1"/>
</dbReference>
<dbReference type="Pfam" id="PF00397">
    <property type="entry name" value="WW"/>
    <property type="match status" value="1"/>
</dbReference>
<dbReference type="Pfam" id="PF24765">
    <property type="entry name" value="SAC9_C"/>
    <property type="match status" value="1"/>
</dbReference>
<evidence type="ECO:0000313" key="3">
    <source>
        <dbReference type="EMBL" id="KAH7440049.1"/>
    </source>
</evidence>
<dbReference type="PROSITE" id="PS01159">
    <property type="entry name" value="WW_DOMAIN_1"/>
    <property type="match status" value="1"/>
</dbReference>
<dbReference type="InterPro" id="IPR057554">
    <property type="entry name" value="SAC9_C"/>
</dbReference>
<dbReference type="Proteomes" id="UP000825935">
    <property type="component" value="Chromosome 4"/>
</dbReference>
<dbReference type="Pfam" id="PF02383">
    <property type="entry name" value="Syja_N"/>
    <property type="match status" value="1"/>
</dbReference>
<reference evidence="3" key="1">
    <citation type="submission" date="2021-08" db="EMBL/GenBank/DDBJ databases">
        <title>WGS assembly of Ceratopteris richardii.</title>
        <authorList>
            <person name="Marchant D.B."/>
            <person name="Chen G."/>
            <person name="Jenkins J."/>
            <person name="Shu S."/>
            <person name="Leebens-Mack J."/>
            <person name="Grimwood J."/>
            <person name="Schmutz J."/>
            <person name="Soltis P."/>
            <person name="Soltis D."/>
            <person name="Chen Z.-H."/>
        </authorList>
    </citation>
    <scope>NUCLEOTIDE SEQUENCE</scope>
    <source>
        <strain evidence="3">Whitten #5841</strain>
        <tissue evidence="3">Leaf</tissue>
    </source>
</reference>
<evidence type="ECO:0000259" key="1">
    <source>
        <dbReference type="PROSITE" id="PS50020"/>
    </source>
</evidence>
<dbReference type="SMART" id="SM00456">
    <property type="entry name" value="WW"/>
    <property type="match status" value="1"/>
</dbReference>
<dbReference type="InterPro" id="IPR057555">
    <property type="entry name" value="SAC9_GBDL_1st"/>
</dbReference>
<dbReference type="Pfam" id="PF24789">
    <property type="entry name" value="SAC9_GBDL_2nd"/>
    <property type="match status" value="1"/>
</dbReference>
<evidence type="ECO:0000313" key="4">
    <source>
        <dbReference type="Proteomes" id="UP000825935"/>
    </source>
</evidence>
<sequence>MRSMKETAVGEMKDTSILIVELDSGERFILSTFSMENNTKVISIDPTTGELSFTNKHGFDKFPSETDAFQYITAHSRWLVKSKIYARAILGYAVIGNFSLLLVATKLKTSIQQLPGGGTVFLVEESQWIKTSLRNPEPLSKSELKNLSDLQEVDIDGMYYFSETRDITRPFPSSYLVTDPDREFIWNEWLSKPFIRLGLRHHCVALLQGFVDSDMFTDGRGEQVIVTLIARRSRLHPGTRYLARGLNAAFSTGNEVECEQLVWPAIFSLDKSIPFSVYVWRRGTVPIWWKAEIKSTVAEAEISVNEQDPYRGANLYFSRLALRYGARQSNTASTKKKSLVPIVCVNLLKTGPGKPESVLAHHFEKCLEFVNSVEDSLVDMEVLLEHYDWHSQIKLVGDAGTVDGLWQLLKPHAIKMGFKMGSFSISENRRIPNSVVVPNRSYLGGIFSISTTQRGVMRFNCADSLDRTNAASFFSALQVLMEQCRRLGLFLNSNKGDTRVSLNKERDSMRGGLGLLPPGWESRCDAVTGRVFYIDHNTKTTTWVHPCPDEAWSKYDLSVEEFKEATLPSPISVLSGLFLTAGDVHATLYTGSRAMHSQILQIFSEEASKSKQYAVAQNMKITLQRRYLNVIMDNTRQKQLEMLLGLRRTRHFPTVVDETRQVVSWSPACVIKPVQSNFPGLHSPNELISIKSQDLIWVCPATAEVVEVFIFLRSPCHICQLLLTIAHGSSDDTSPASFDVRAGRYIDGLKLILEGATIPRCANGTRLLYLLPGVVNPEDAAIMGAGSREMGENQFPWLYEFEEQEGEIDFLTRIVAITFYPALPGKTPMTLGEIEVLGFSLPWENFSSTNDPWVEAFATALHNEDQNNSKNPFLASDATFLRSETQLNGFTKPLTDSGSIGHGLDLLTGDFLAQPTATETASRSHSPSMTASQSWDELLFDSTDPLDAFEDPLRHIENVNNITEVKTGSDEYLECLRAFCGNNMQGKRLGFSEAVELEIIRFGLQLSAAARDRLLLSVGRDPASIDPNRLLPPYYSVQVVQVAMQLAAMNKVAVEDDVLSKIGLSDLAPESSQEKDSLVICEIHGKQESRKLRFHPQTTGVVSCKSCNRKACASCRVCKEEAGLAVNSGSVPGNPMPAFQTLNWNDSICRKCCQQLVTDALLLDHLKNLGSKRRKGMIKEASAKAVLEIYGNNIADFGGVLSESFHVQKQQLEALLNGEKSLAQYPGASLLVSVDAAEDAESPLTLLTDPFIGSQRGYWKAPSSVSNVMFTIVLSSLSAVTGLILLVSSCGYSSHDIPILEVWSGKWITETDRRFLGRWDLKNEVARSPHLCGPESAGQPLRAIALRFNRDENCRILWVKLSLQSPSKASLDSKFDLLSLGTSSTIKQRSFGVSSDMPFIHARRIIVLGEHILDTAGPAASDLSMKQAWRNMLEQPVSYCRLKVQIEAEEYKDNDRIVEQTFPLSAPHIAGFRLDSLCTIKNTLRFIPTNPNNTLDHILDSLECLLVNRGSLFIGVSAIQDDRPPVHIGHFSVPITQTGAAMYFDFRNPIQARKLTFELLGDVTVFSDDKLEQPSDGLAKGLSIPTGLSLANKIKVYRYVSASERGTWAMLSAV</sequence>
<protein>
    <recommendedName>
        <fullName evidence="5">Phosphoinositide phosphatase SAC9</fullName>
    </recommendedName>
</protein>
<feature type="domain" description="WW" evidence="1">
    <location>
        <begin position="514"/>
        <end position="548"/>
    </location>
</feature>
<dbReference type="InterPro" id="IPR057553">
    <property type="entry name" value="SAC9_GBDL_2nd"/>
</dbReference>
<comment type="caution">
    <text evidence="3">The sequence shown here is derived from an EMBL/GenBank/DDBJ whole genome shotgun (WGS) entry which is preliminary data.</text>
</comment>
<dbReference type="GO" id="GO:0016791">
    <property type="term" value="F:phosphatase activity"/>
    <property type="evidence" value="ECO:0007669"/>
    <property type="project" value="InterPro"/>
</dbReference>
<evidence type="ECO:0000259" key="2">
    <source>
        <dbReference type="PROSITE" id="PS50275"/>
    </source>
</evidence>
<organism evidence="3 4">
    <name type="scientific">Ceratopteris richardii</name>
    <name type="common">Triangle waterfern</name>
    <dbReference type="NCBI Taxonomy" id="49495"/>
    <lineage>
        <taxon>Eukaryota</taxon>
        <taxon>Viridiplantae</taxon>
        <taxon>Streptophyta</taxon>
        <taxon>Embryophyta</taxon>
        <taxon>Tracheophyta</taxon>
        <taxon>Polypodiopsida</taxon>
        <taxon>Polypodiidae</taxon>
        <taxon>Polypodiales</taxon>
        <taxon>Pteridineae</taxon>
        <taxon>Pteridaceae</taxon>
        <taxon>Parkerioideae</taxon>
        <taxon>Ceratopteris</taxon>
    </lineage>
</organism>
<dbReference type="Gene3D" id="2.20.70.10">
    <property type="match status" value="1"/>
</dbReference>
<dbReference type="InterPro" id="IPR001202">
    <property type="entry name" value="WW_dom"/>
</dbReference>
<accession>A0A8T2V702</accession>
<dbReference type="CDD" id="cd00201">
    <property type="entry name" value="WW"/>
    <property type="match status" value="1"/>
</dbReference>
<dbReference type="OrthoDB" id="405996at2759"/>
<dbReference type="InterPro" id="IPR036020">
    <property type="entry name" value="WW_dom_sf"/>
</dbReference>
<proteinExistence type="predicted"/>
<evidence type="ECO:0008006" key="5">
    <source>
        <dbReference type="Google" id="ProtNLM"/>
    </source>
</evidence>
<gene>
    <name evidence="3" type="ORF">KP509_04G089000</name>
</gene>
<name>A0A8T2V702_CERRI</name>
<dbReference type="PANTHER" id="PTHR46817">
    <property type="entry name" value="PHOSPHOINOSITIDE PHOSPHATASE SAC9-RELATED"/>
    <property type="match status" value="1"/>
</dbReference>
<dbReference type="PANTHER" id="PTHR46817:SF1">
    <property type="entry name" value="SAC DOMAIN-CONTAINING PROTEIN"/>
    <property type="match status" value="1"/>
</dbReference>
<dbReference type="OMA" id="VRCRIVW"/>
<feature type="domain" description="SAC" evidence="2">
    <location>
        <begin position="150"/>
        <end position="528"/>
    </location>
</feature>
<dbReference type="Pfam" id="PF24790">
    <property type="entry name" value="SAC9_GBDL_1st"/>
    <property type="match status" value="1"/>
</dbReference>
<dbReference type="PROSITE" id="PS50275">
    <property type="entry name" value="SAC"/>
    <property type="match status" value="1"/>
</dbReference>
<dbReference type="PROSITE" id="PS50020">
    <property type="entry name" value="WW_DOMAIN_2"/>
    <property type="match status" value="1"/>
</dbReference>
<keyword evidence="4" id="KW-1185">Reference proteome</keyword>
<dbReference type="EMBL" id="CM035409">
    <property type="protein sequence ID" value="KAH7440049.1"/>
    <property type="molecule type" value="Genomic_DNA"/>
</dbReference>